<dbReference type="EMBL" id="JBHFFA010000002">
    <property type="protein sequence ID" value="KAL2643517.1"/>
    <property type="molecule type" value="Genomic_DNA"/>
</dbReference>
<evidence type="ECO:0000313" key="2">
    <source>
        <dbReference type="EMBL" id="KAL2643517.1"/>
    </source>
</evidence>
<dbReference type="PANTHER" id="PTHR48258">
    <property type="entry name" value="DUF4218 DOMAIN-CONTAINING PROTEIN-RELATED"/>
    <property type="match status" value="1"/>
</dbReference>
<proteinExistence type="predicted"/>
<reference evidence="2 3" key="1">
    <citation type="submission" date="2024-09" db="EMBL/GenBank/DDBJ databases">
        <title>Chromosome-scale assembly of Riccia fluitans.</title>
        <authorList>
            <person name="Paukszto L."/>
            <person name="Sawicki J."/>
            <person name="Karawczyk K."/>
            <person name="Piernik-Szablinska J."/>
            <person name="Szczecinska M."/>
            <person name="Mazdziarz M."/>
        </authorList>
    </citation>
    <scope>NUCLEOTIDE SEQUENCE [LARGE SCALE GENOMIC DNA]</scope>
    <source>
        <strain evidence="2">Rf_01</strain>
        <tissue evidence="2">Aerial parts of the thallus</tissue>
    </source>
</reference>
<sequence>MQVLAAETLCHLEEYLPPSFFKGQTHWLLHLPREVGICGPVHTRWMYFIERFLNILKDYVRQHARMEGSILEGHLLSEIMFHGSEVLGRLDSSAPISSFMDVEDVSETKEYTYGRKQRKKLDKVQYVQAHTFLLHNYEPMQPWLAKFDETRSNGRAIRHPSSTTFLQFMRNIIRKMDDG</sequence>
<dbReference type="InterPro" id="IPR025452">
    <property type="entry name" value="DUF4218"/>
</dbReference>
<accession>A0ABD1ZB18</accession>
<evidence type="ECO:0000259" key="1">
    <source>
        <dbReference type="Pfam" id="PF13960"/>
    </source>
</evidence>
<dbReference type="Pfam" id="PF13960">
    <property type="entry name" value="DUF4218"/>
    <property type="match status" value="1"/>
</dbReference>
<gene>
    <name evidence="2" type="ORF">R1flu_011104</name>
</gene>
<feature type="domain" description="DUF4218" evidence="1">
    <location>
        <begin position="6"/>
        <end position="92"/>
    </location>
</feature>
<dbReference type="Proteomes" id="UP001605036">
    <property type="component" value="Unassembled WGS sequence"/>
</dbReference>
<evidence type="ECO:0000313" key="3">
    <source>
        <dbReference type="Proteomes" id="UP001605036"/>
    </source>
</evidence>
<dbReference type="AlphaFoldDB" id="A0ABD1ZB18"/>
<name>A0ABD1ZB18_9MARC</name>
<comment type="caution">
    <text evidence="2">The sequence shown here is derived from an EMBL/GenBank/DDBJ whole genome shotgun (WGS) entry which is preliminary data.</text>
</comment>
<organism evidence="2 3">
    <name type="scientific">Riccia fluitans</name>
    <dbReference type="NCBI Taxonomy" id="41844"/>
    <lineage>
        <taxon>Eukaryota</taxon>
        <taxon>Viridiplantae</taxon>
        <taxon>Streptophyta</taxon>
        <taxon>Embryophyta</taxon>
        <taxon>Marchantiophyta</taxon>
        <taxon>Marchantiopsida</taxon>
        <taxon>Marchantiidae</taxon>
        <taxon>Marchantiales</taxon>
        <taxon>Ricciaceae</taxon>
        <taxon>Riccia</taxon>
    </lineage>
</organism>
<dbReference type="PANTHER" id="PTHR48258:SF14">
    <property type="entry name" value="OS02G0583300 PROTEIN"/>
    <property type="match status" value="1"/>
</dbReference>
<protein>
    <recommendedName>
        <fullName evidence="1">DUF4218 domain-containing protein</fullName>
    </recommendedName>
</protein>
<keyword evidence="3" id="KW-1185">Reference proteome</keyword>